<comment type="caution">
    <text evidence="2">The sequence shown here is derived from an EMBL/GenBank/DDBJ whole genome shotgun (WGS) entry which is preliminary data.</text>
</comment>
<proteinExistence type="predicted"/>
<keyword evidence="3" id="KW-1185">Reference proteome</keyword>
<dbReference type="AlphaFoldDB" id="A0A7W7IU18"/>
<feature type="transmembrane region" description="Helical" evidence="1">
    <location>
        <begin position="32"/>
        <end position="50"/>
    </location>
</feature>
<name>A0A7W7IU18_9FLAO</name>
<protein>
    <recommendedName>
        <fullName evidence="4">YcxB-like protein</fullName>
    </recommendedName>
</protein>
<organism evidence="2 3">
    <name type="scientific">Flavobacterium nitrogenifigens</name>
    <dbReference type="NCBI Taxonomy" id="1617283"/>
    <lineage>
        <taxon>Bacteria</taxon>
        <taxon>Pseudomonadati</taxon>
        <taxon>Bacteroidota</taxon>
        <taxon>Flavobacteriia</taxon>
        <taxon>Flavobacteriales</taxon>
        <taxon>Flavobacteriaceae</taxon>
        <taxon>Flavobacterium</taxon>
    </lineage>
</organism>
<accession>A0A7W7IU18</accession>
<dbReference type="RefSeq" id="WP_184158269.1">
    <property type="nucleotide sequence ID" value="NZ_JACHLD010000001.1"/>
</dbReference>
<feature type="transmembrane region" description="Helical" evidence="1">
    <location>
        <begin position="56"/>
        <end position="75"/>
    </location>
</feature>
<reference evidence="2 3" key="1">
    <citation type="submission" date="2020-08" db="EMBL/GenBank/DDBJ databases">
        <title>Functional genomics of gut bacteria from endangered species of beetles.</title>
        <authorList>
            <person name="Carlos-Shanley C."/>
        </authorList>
    </citation>
    <scope>NUCLEOTIDE SEQUENCE [LARGE SCALE GENOMIC DNA]</scope>
    <source>
        <strain evidence="2 3">S00142</strain>
    </source>
</reference>
<keyword evidence="1" id="KW-0472">Membrane</keyword>
<evidence type="ECO:0000313" key="2">
    <source>
        <dbReference type="EMBL" id="MBB4800546.1"/>
    </source>
</evidence>
<evidence type="ECO:0008006" key="4">
    <source>
        <dbReference type="Google" id="ProtNLM"/>
    </source>
</evidence>
<dbReference type="Proteomes" id="UP000561681">
    <property type="component" value="Unassembled WGS sequence"/>
</dbReference>
<keyword evidence="1" id="KW-1133">Transmembrane helix</keyword>
<sequence>MELNYSLTENDYLQQQLYLASKSKLIEKQRKISRLLVFVLLLVIGLLFFITKNMFLAYYFGIASIICFLLFPFYLKKYYYKLFKKYVNENFRNRIGIVSKIIFKEDTLEAFSEGIGNSVINFSVFENISEIQEYIFIGLKTNSNLIIPKNGIENVAVLREELKKICNKIKIEFISELDWKWK</sequence>
<dbReference type="EMBL" id="JACHLD010000001">
    <property type="protein sequence ID" value="MBB4800546.1"/>
    <property type="molecule type" value="Genomic_DNA"/>
</dbReference>
<keyword evidence="1" id="KW-0812">Transmembrane</keyword>
<evidence type="ECO:0000256" key="1">
    <source>
        <dbReference type="SAM" id="Phobius"/>
    </source>
</evidence>
<evidence type="ECO:0000313" key="3">
    <source>
        <dbReference type="Proteomes" id="UP000561681"/>
    </source>
</evidence>
<gene>
    <name evidence="2" type="ORF">HNP37_000585</name>
</gene>